<dbReference type="EMBL" id="JAFMYW010000001">
    <property type="protein sequence ID" value="MBO0947072.1"/>
    <property type="molecule type" value="Genomic_DNA"/>
</dbReference>
<organism evidence="1 2">
    <name type="scientific">Fibrella forsythiae</name>
    <dbReference type="NCBI Taxonomy" id="2817061"/>
    <lineage>
        <taxon>Bacteria</taxon>
        <taxon>Pseudomonadati</taxon>
        <taxon>Bacteroidota</taxon>
        <taxon>Cytophagia</taxon>
        <taxon>Cytophagales</taxon>
        <taxon>Spirosomataceae</taxon>
        <taxon>Fibrella</taxon>
    </lineage>
</organism>
<reference evidence="1 2" key="1">
    <citation type="submission" date="2021-03" db="EMBL/GenBank/DDBJ databases">
        <title>Fibrella sp. HMF5405 genome sequencing and assembly.</title>
        <authorList>
            <person name="Kang H."/>
            <person name="Kim H."/>
            <person name="Bae S."/>
            <person name="Joh K."/>
        </authorList>
    </citation>
    <scope>NUCLEOTIDE SEQUENCE [LARGE SCALE GENOMIC DNA]</scope>
    <source>
        <strain evidence="1 2">HMF5405</strain>
    </source>
</reference>
<gene>
    <name evidence="1" type="ORF">J2I46_00650</name>
</gene>
<protein>
    <submittedName>
        <fullName evidence="1">Uncharacterized protein</fullName>
    </submittedName>
</protein>
<evidence type="ECO:0000313" key="1">
    <source>
        <dbReference type="EMBL" id="MBO0947072.1"/>
    </source>
</evidence>
<comment type="caution">
    <text evidence="1">The sequence shown here is derived from an EMBL/GenBank/DDBJ whole genome shotgun (WGS) entry which is preliminary data.</text>
</comment>
<accession>A0ABS3JDW5</accession>
<name>A0ABS3JDW5_9BACT</name>
<sequence length="206" mass="23338">MTKETSYGILAAIDWNSNDWQGPSTPEDLEKANFTFVKENDIANASLNFGHNVFPADEQGNYRGFLPHLFAKTPDAEKSKTVKIVILKSKDWHDGNTYIVGFYAFPTFKKERIKSPTEAIQEDIDTNIKSLVKNIHFLENRVNLSVPSEITKSLPKDKKPGKMGYNYLNQLSIERLLDVMSALNPDDKKLSSIKLNLFKAMGYSMV</sequence>
<keyword evidence="2" id="KW-1185">Reference proteome</keyword>
<proteinExistence type="predicted"/>
<dbReference type="Proteomes" id="UP000664628">
    <property type="component" value="Unassembled WGS sequence"/>
</dbReference>
<evidence type="ECO:0000313" key="2">
    <source>
        <dbReference type="Proteomes" id="UP000664628"/>
    </source>
</evidence>
<dbReference type="RefSeq" id="WP_207326994.1">
    <property type="nucleotide sequence ID" value="NZ_JAFMYW010000001.1"/>
</dbReference>